<feature type="domain" description="Protein kinase" evidence="12">
    <location>
        <begin position="317"/>
        <end position="634"/>
    </location>
</feature>
<organism evidence="13 14">
    <name type="scientific">Spinacia oleracea</name>
    <name type="common">Spinach</name>
    <dbReference type="NCBI Taxonomy" id="3562"/>
    <lineage>
        <taxon>Eukaryota</taxon>
        <taxon>Viridiplantae</taxon>
        <taxon>Streptophyta</taxon>
        <taxon>Embryophyta</taxon>
        <taxon>Tracheophyta</taxon>
        <taxon>Spermatophyta</taxon>
        <taxon>Magnoliopsida</taxon>
        <taxon>eudicotyledons</taxon>
        <taxon>Gunneridae</taxon>
        <taxon>Pentapetalae</taxon>
        <taxon>Caryophyllales</taxon>
        <taxon>Chenopodiaceae</taxon>
        <taxon>Chenopodioideae</taxon>
        <taxon>Anserineae</taxon>
        <taxon>Spinacia</taxon>
    </lineage>
</organism>
<evidence type="ECO:0000256" key="7">
    <source>
        <dbReference type="ARBA" id="ARBA00022989"/>
    </source>
</evidence>
<keyword evidence="13" id="KW-1185">Reference proteome</keyword>
<evidence type="ECO:0000256" key="5">
    <source>
        <dbReference type="ARBA" id="ARBA00022741"/>
    </source>
</evidence>
<evidence type="ECO:0000259" key="12">
    <source>
        <dbReference type="PROSITE" id="PS50011"/>
    </source>
</evidence>
<dbReference type="AlphaFoldDB" id="A0A9R0IQZ1"/>
<keyword evidence="5" id="KW-0547">Nucleotide-binding</keyword>
<dbReference type="InterPro" id="IPR056561">
    <property type="entry name" value="NFP_LYK_LysM1"/>
</dbReference>
<dbReference type="SMART" id="SM00220">
    <property type="entry name" value="S_TKc"/>
    <property type="match status" value="1"/>
</dbReference>
<keyword evidence="7 10" id="KW-1133">Transmembrane helix</keyword>
<dbReference type="Proteomes" id="UP000813463">
    <property type="component" value="Chromosome 4"/>
</dbReference>
<keyword evidence="4 11" id="KW-0732">Signal</keyword>
<dbReference type="PANTHER" id="PTHR45927:SF15">
    <property type="entry name" value="SERINE_THREONINE RECEPTOR-LIKE KINASE NFP"/>
    <property type="match status" value="1"/>
</dbReference>
<evidence type="ECO:0000256" key="1">
    <source>
        <dbReference type="ARBA" id="ARBA00004162"/>
    </source>
</evidence>
<protein>
    <submittedName>
        <fullName evidence="14">Serine/threonine receptor-like kinase NFP</fullName>
    </submittedName>
</protein>
<dbReference type="GO" id="GO:0051707">
    <property type="term" value="P:response to other organism"/>
    <property type="evidence" value="ECO:0007669"/>
    <property type="project" value="UniProtKB-ARBA"/>
</dbReference>
<evidence type="ECO:0000256" key="3">
    <source>
        <dbReference type="ARBA" id="ARBA00022692"/>
    </source>
</evidence>
<dbReference type="InterPro" id="IPR000719">
    <property type="entry name" value="Prot_kinase_dom"/>
</dbReference>
<dbReference type="InterPro" id="IPR059143">
    <property type="entry name" value="NFP_LysM2"/>
</dbReference>
<dbReference type="Pfam" id="PF23457">
    <property type="entry name" value="LysM2_NFP"/>
    <property type="match status" value="1"/>
</dbReference>
<dbReference type="PROSITE" id="PS00108">
    <property type="entry name" value="PROTEIN_KINASE_ST"/>
    <property type="match status" value="1"/>
</dbReference>
<evidence type="ECO:0000256" key="11">
    <source>
        <dbReference type="SAM" id="SignalP"/>
    </source>
</evidence>
<dbReference type="InterPro" id="IPR011009">
    <property type="entry name" value="Kinase-like_dom_sf"/>
</dbReference>
<dbReference type="GO" id="GO:0005524">
    <property type="term" value="F:ATP binding"/>
    <property type="evidence" value="ECO:0007669"/>
    <property type="project" value="UniProtKB-KW"/>
</dbReference>
<feature type="chain" id="PRO_5040293668" evidence="11">
    <location>
        <begin position="25"/>
        <end position="649"/>
    </location>
</feature>
<dbReference type="FunFam" id="1.10.510.10:FF:000468">
    <property type="entry name" value="PTI1-like tyrosine-protein kinase 3"/>
    <property type="match status" value="1"/>
</dbReference>
<dbReference type="Gene3D" id="3.30.200.20">
    <property type="entry name" value="Phosphorylase Kinase, domain 1"/>
    <property type="match status" value="1"/>
</dbReference>
<gene>
    <name evidence="14" type="primary">LOC110793052</name>
</gene>
<keyword evidence="9" id="KW-1015">Disulfide bond</keyword>
<name>A0A9R0IQZ1_SPIOL</name>
<reference evidence="13" key="1">
    <citation type="journal article" date="2021" name="Nat. Commun.">
        <title>Genomic analyses provide insights into spinach domestication and the genetic basis of agronomic traits.</title>
        <authorList>
            <person name="Cai X."/>
            <person name="Sun X."/>
            <person name="Xu C."/>
            <person name="Sun H."/>
            <person name="Wang X."/>
            <person name="Ge C."/>
            <person name="Zhang Z."/>
            <person name="Wang Q."/>
            <person name="Fei Z."/>
            <person name="Jiao C."/>
            <person name="Wang Q."/>
        </authorList>
    </citation>
    <scope>NUCLEOTIDE SEQUENCE [LARGE SCALE GENOMIC DNA]</scope>
    <source>
        <strain evidence="13">cv. Varoflay</strain>
    </source>
</reference>
<dbReference type="PROSITE" id="PS50011">
    <property type="entry name" value="PROTEIN_KINASE_DOM"/>
    <property type="match status" value="1"/>
</dbReference>
<evidence type="ECO:0000256" key="10">
    <source>
        <dbReference type="SAM" id="Phobius"/>
    </source>
</evidence>
<keyword evidence="6" id="KW-0067">ATP-binding</keyword>
<evidence type="ECO:0000256" key="6">
    <source>
        <dbReference type="ARBA" id="ARBA00022840"/>
    </source>
</evidence>
<keyword evidence="2" id="KW-1003">Cell membrane</keyword>
<feature type="signal peptide" evidence="11">
    <location>
        <begin position="1"/>
        <end position="24"/>
    </location>
</feature>
<accession>A0A9R0IQZ1</accession>
<evidence type="ECO:0000256" key="4">
    <source>
        <dbReference type="ARBA" id="ARBA00022729"/>
    </source>
</evidence>
<dbReference type="InterPro" id="IPR059144">
    <property type="entry name" value="NFP_LysM3"/>
</dbReference>
<feature type="transmembrane region" description="Helical" evidence="10">
    <location>
        <begin position="276"/>
        <end position="300"/>
    </location>
</feature>
<dbReference type="Pfam" id="PF23446">
    <property type="entry name" value="LysM1_NFP_LYK"/>
    <property type="match status" value="1"/>
</dbReference>
<dbReference type="GeneID" id="110793052"/>
<dbReference type="GO" id="GO:0005886">
    <property type="term" value="C:plasma membrane"/>
    <property type="evidence" value="ECO:0007669"/>
    <property type="project" value="UniProtKB-SubCell"/>
</dbReference>
<evidence type="ECO:0000313" key="13">
    <source>
        <dbReference type="Proteomes" id="UP000813463"/>
    </source>
</evidence>
<sequence length="649" mass="72308">MFPNNLHYLIILVISLNIIHDSNAQPPTPGYTCTNNSTMTPYPCQTYVLYRAKAPDSATKSPDLLNLAAIADLFNVSRLSISKPSNISDPSSSLLPNQPLFIPISCGCHPLHNQSLSFSNMTYTIKPGDNFYDVSHDLFGDLTTYQSVELVNPTLEALNIPVGIDVYFPIFCKCPSNTQLRNNVNFLISYVFLHEDTLDTVASLFNVSRQSIVDANNNASSLTQMDTVFVPVSKLVVLNQPPGVVPTTNQTNNNNQTNDNNQNTTVVNNIIDHKGAVVGLGVGLGVSVLLLVLVTGLLIFREIEYRRKLKERDLEVISMQESAGKGGERRILKQLEQNMLLADVSDTLDKYKIYEIAELRKATDGFDEKCVIQGSVYKGCIDGRFFAIKKMKWNAYEELKILQKVNHGNLVKLEGFSIDPEDASCYLVYEYIENGSLYLWLHENKGKLLNWKARLKISIDIANGLQYIHEHTRPQVVHKDIKSSNILLDSNMRAKIANFGLAKSGCNAITMHIVGTQGYIAPEYLSDGVVSPKMDVFSFGVVLLELISGRQSIDDEGKVLWMSAHEIWECTDETERVKKLMEWQMDKSLEKESYSVEALTNMMTVAVACVNKDPSKRPGIVDVLYALCKSDDLYNTSANGFSSFSSTAT</sequence>
<dbReference type="GO" id="GO:0004672">
    <property type="term" value="F:protein kinase activity"/>
    <property type="evidence" value="ECO:0007669"/>
    <property type="project" value="InterPro"/>
</dbReference>
<comment type="subcellular location">
    <subcellularLocation>
        <location evidence="1">Cell membrane</location>
        <topology evidence="1">Single-pass membrane protein</topology>
    </subcellularLocation>
</comment>
<dbReference type="OrthoDB" id="4062651at2759"/>
<proteinExistence type="predicted"/>
<evidence type="ECO:0000256" key="2">
    <source>
        <dbReference type="ARBA" id="ARBA00022475"/>
    </source>
</evidence>
<dbReference type="KEGG" id="soe:110793052"/>
<keyword evidence="8 10" id="KW-0472">Membrane</keyword>
<dbReference type="Pfam" id="PF23462">
    <property type="entry name" value="LysM3_NFP"/>
    <property type="match status" value="1"/>
</dbReference>
<keyword evidence="3 10" id="KW-0812">Transmembrane</keyword>
<dbReference type="Pfam" id="PF00069">
    <property type="entry name" value="Pkinase"/>
    <property type="match status" value="1"/>
</dbReference>
<dbReference type="RefSeq" id="XP_021853577.1">
    <property type="nucleotide sequence ID" value="XM_021997885.2"/>
</dbReference>
<evidence type="ECO:0000313" key="14">
    <source>
        <dbReference type="RefSeq" id="XP_021853577.1"/>
    </source>
</evidence>
<dbReference type="SUPFAM" id="SSF56112">
    <property type="entry name" value="Protein kinase-like (PK-like)"/>
    <property type="match status" value="1"/>
</dbReference>
<evidence type="ECO:0000256" key="9">
    <source>
        <dbReference type="ARBA" id="ARBA00023157"/>
    </source>
</evidence>
<dbReference type="InterPro" id="IPR052611">
    <property type="entry name" value="Plant_RLK_LysM"/>
</dbReference>
<dbReference type="Gene3D" id="1.10.510.10">
    <property type="entry name" value="Transferase(Phosphotransferase) domain 1"/>
    <property type="match status" value="1"/>
</dbReference>
<dbReference type="InterPro" id="IPR008271">
    <property type="entry name" value="Ser/Thr_kinase_AS"/>
</dbReference>
<dbReference type="PANTHER" id="PTHR45927">
    <property type="entry name" value="LYSM-DOMAIN RECEPTOR-LIKE KINASE-RELATED"/>
    <property type="match status" value="1"/>
</dbReference>
<evidence type="ECO:0000256" key="8">
    <source>
        <dbReference type="ARBA" id="ARBA00023136"/>
    </source>
</evidence>
<reference evidence="14" key="2">
    <citation type="submission" date="2025-08" db="UniProtKB">
        <authorList>
            <consortium name="RefSeq"/>
        </authorList>
    </citation>
    <scope>IDENTIFICATION</scope>
    <source>
        <tissue evidence="14">Leaf</tissue>
    </source>
</reference>